<dbReference type="OrthoDB" id="540795at2759"/>
<protein>
    <submittedName>
        <fullName evidence="10">Uncharacterized protein</fullName>
    </submittedName>
</protein>
<dbReference type="InterPro" id="IPR001304">
    <property type="entry name" value="C-type_lectin-like"/>
</dbReference>
<evidence type="ECO:0000256" key="6">
    <source>
        <dbReference type="SAM" id="Phobius"/>
    </source>
</evidence>
<evidence type="ECO:0000256" key="5">
    <source>
        <dbReference type="SAM" id="MobiDB-lite"/>
    </source>
</evidence>
<feature type="transmembrane region" description="Helical" evidence="6">
    <location>
        <begin position="645"/>
        <end position="665"/>
    </location>
</feature>
<feature type="domain" description="C-type lectin" evidence="8">
    <location>
        <begin position="385"/>
        <end position="509"/>
    </location>
</feature>
<evidence type="ECO:0000259" key="9">
    <source>
        <dbReference type="PROSITE" id="PS50234"/>
    </source>
</evidence>
<dbReference type="PANTHER" id="PTHR44329:SF288">
    <property type="entry name" value="MITOGEN-ACTIVATED PROTEIN KINASE KINASE KINASE 20"/>
    <property type="match status" value="1"/>
</dbReference>
<dbReference type="SUPFAM" id="SSF53300">
    <property type="entry name" value="vWA-like"/>
    <property type="match status" value="1"/>
</dbReference>
<dbReference type="Gene3D" id="3.10.100.10">
    <property type="entry name" value="Mannose-Binding Protein A, subunit A"/>
    <property type="match status" value="1"/>
</dbReference>
<keyword evidence="6" id="KW-1133">Transmembrane helix</keyword>
<dbReference type="Gene3D" id="3.30.200.20">
    <property type="entry name" value="Phosphorylase Kinase, domain 1"/>
    <property type="match status" value="1"/>
</dbReference>
<sequence length="1077" mass="117357">MDLLCLRHNRPNERLRGWYKIATSQPKNVIVVVEASEKMGAKLNIGDGDEGSKKRWHAVKDILVNFMGTLDVDDYFNILVFNNATSVLLNNARNESTLVKASERNVGAMIEELEKVVPAHGSDSGAAMNEAFDVFERSFRPENDHQACKVCQKIIVVISDGSPCTLRNQSLCFANRPESAAAPGTGMIERSLDEVERRQRSIEEDSQRAAIFTLTMLRTQDDGDSLPRQMACRNRGVWSRIDGQKSPLNDLAAYFQYIAFSREQFSIEDQFLLSPLYEDASGLGTITTATCPVFISPRCANGKTSTQRLLLGVVAKDAPIAELRDKYGLNEDQIRNAIRNDLTNARRCDGNYDYGNCKMQVLRGSALECPILRRDPPLPQACYRLRNVTYMVNATRVDFQAASRRCSDAGGRLADLGMLSVEGKEVFGEARHFLSTVVPPDGAWMGLQLVMRKWAWLGSNAEADFLQDELSLRHPGSGGSCFAGFIDPRGARNNFGGENCQEEKAFVCAFDDGEDSPPLACRGEVEVIDHAALNSATAQGCLQSEGCDEIEDIKAGQLFADKRQFDAFADGVVCRGNSRGAPKSYSELVCCSEETLERECPAVPSPKVEEIAGPGLLNTSDVPGISNSSHSLAGGEPKRTNAVTITGGIGVLVGVLLIGLTLYIAARHKVPWMRPVVAKDVLIGGDPQAPDRVILNIRPDTPDTNSSGSGEISEEGSSHPPASVSTNISDIVRNGPFQPKLIDLRPPPRIVRHPPVPVGSRNPLIWDIKVVLLENGWSASGAFGVVNEGVWVDGQSRAHKVAIKSAARLWSQSDAEYIKRELEIVAAVPESPNIVRVIGGRLLPTPIIVEELMWGSLEEVLHKDTKYSAGLTYGQILSIASDVVAGLEHLHRHGVIHYDIKPGNILLEELWDAGAEASVLKAKLADFTCSKIKLKCSISASLRGTLGYIAPELQKSPLDALESRKRAAAGATVIAPSSSRAGLIGSLKGERCDVYSLGVVIVECVTGTNEPSEEGVLVAQRLCPEPLWALAKECAGRDPETRPECCEIGRRLEEMKAQRADWIGQRPKEHIWGARQN</sequence>
<evidence type="ECO:0000256" key="2">
    <source>
        <dbReference type="ARBA" id="ARBA00022741"/>
    </source>
</evidence>
<evidence type="ECO:0000256" key="1">
    <source>
        <dbReference type="ARBA" id="ARBA00022679"/>
    </source>
</evidence>
<dbReference type="SUPFAM" id="SSF56436">
    <property type="entry name" value="C-type lectin-like"/>
    <property type="match status" value="1"/>
</dbReference>
<evidence type="ECO:0000259" key="7">
    <source>
        <dbReference type="PROSITE" id="PS50011"/>
    </source>
</evidence>
<dbReference type="InterPro" id="IPR016186">
    <property type="entry name" value="C-type_lectin-like/link_sf"/>
</dbReference>
<keyword evidence="3" id="KW-0418">Kinase</keyword>
<keyword evidence="6" id="KW-0812">Transmembrane</keyword>
<dbReference type="Pfam" id="PF13519">
    <property type="entry name" value="VWA_2"/>
    <property type="match status" value="1"/>
</dbReference>
<accession>A0A8S1IUP3</accession>
<dbReference type="GO" id="GO:0005524">
    <property type="term" value="F:ATP binding"/>
    <property type="evidence" value="ECO:0007669"/>
    <property type="project" value="UniProtKB-KW"/>
</dbReference>
<dbReference type="Gene3D" id="1.10.510.10">
    <property type="entry name" value="Transferase(Phosphotransferase) domain 1"/>
    <property type="match status" value="1"/>
</dbReference>
<reference evidence="10" key="1">
    <citation type="submission" date="2020-12" db="EMBL/GenBank/DDBJ databases">
        <authorList>
            <person name="Iha C."/>
        </authorList>
    </citation>
    <scope>NUCLEOTIDE SEQUENCE</scope>
</reference>
<dbReference type="Proteomes" id="UP000708148">
    <property type="component" value="Unassembled WGS sequence"/>
</dbReference>
<proteinExistence type="predicted"/>
<evidence type="ECO:0000313" key="11">
    <source>
        <dbReference type="Proteomes" id="UP000708148"/>
    </source>
</evidence>
<evidence type="ECO:0000259" key="8">
    <source>
        <dbReference type="PROSITE" id="PS50041"/>
    </source>
</evidence>
<dbReference type="InterPro" id="IPR036465">
    <property type="entry name" value="vWFA_dom_sf"/>
</dbReference>
<dbReference type="PANTHER" id="PTHR44329">
    <property type="entry name" value="SERINE/THREONINE-PROTEIN KINASE TNNI3K-RELATED"/>
    <property type="match status" value="1"/>
</dbReference>
<dbReference type="SMART" id="SM00220">
    <property type="entry name" value="S_TKc"/>
    <property type="match status" value="1"/>
</dbReference>
<organism evidence="10 11">
    <name type="scientific">Ostreobium quekettii</name>
    <dbReference type="NCBI Taxonomy" id="121088"/>
    <lineage>
        <taxon>Eukaryota</taxon>
        <taxon>Viridiplantae</taxon>
        <taxon>Chlorophyta</taxon>
        <taxon>core chlorophytes</taxon>
        <taxon>Ulvophyceae</taxon>
        <taxon>TCBD clade</taxon>
        <taxon>Bryopsidales</taxon>
        <taxon>Ostreobineae</taxon>
        <taxon>Ostreobiaceae</taxon>
        <taxon>Ostreobium</taxon>
    </lineage>
</organism>
<dbReference type="InterPro" id="IPR011009">
    <property type="entry name" value="Kinase-like_dom_sf"/>
</dbReference>
<evidence type="ECO:0000256" key="4">
    <source>
        <dbReference type="ARBA" id="ARBA00022840"/>
    </source>
</evidence>
<dbReference type="PROSITE" id="PS50011">
    <property type="entry name" value="PROTEIN_KINASE_DOM"/>
    <property type="match status" value="1"/>
</dbReference>
<keyword evidence="11" id="KW-1185">Reference proteome</keyword>
<keyword evidence="2" id="KW-0547">Nucleotide-binding</keyword>
<dbReference type="InterPro" id="IPR016187">
    <property type="entry name" value="CTDL_fold"/>
</dbReference>
<dbReference type="CDD" id="cd00037">
    <property type="entry name" value="CLECT"/>
    <property type="match status" value="1"/>
</dbReference>
<feature type="domain" description="VWFA" evidence="9">
    <location>
        <begin position="28"/>
        <end position="276"/>
    </location>
</feature>
<dbReference type="Gene3D" id="3.40.50.410">
    <property type="entry name" value="von Willebrand factor, type A domain"/>
    <property type="match status" value="1"/>
</dbReference>
<keyword evidence="1" id="KW-0808">Transferase</keyword>
<evidence type="ECO:0000313" key="10">
    <source>
        <dbReference type="EMBL" id="CAD7697429.1"/>
    </source>
</evidence>
<feature type="region of interest" description="Disordered" evidence="5">
    <location>
        <begin position="693"/>
        <end position="729"/>
    </location>
</feature>
<dbReference type="Pfam" id="PF00069">
    <property type="entry name" value="Pkinase"/>
    <property type="match status" value="1"/>
</dbReference>
<evidence type="ECO:0000256" key="3">
    <source>
        <dbReference type="ARBA" id="ARBA00022777"/>
    </source>
</evidence>
<dbReference type="PROSITE" id="PS50041">
    <property type="entry name" value="C_TYPE_LECTIN_2"/>
    <property type="match status" value="1"/>
</dbReference>
<dbReference type="EMBL" id="CAJHUC010000658">
    <property type="protein sequence ID" value="CAD7697429.1"/>
    <property type="molecule type" value="Genomic_DNA"/>
</dbReference>
<keyword evidence="6" id="KW-0472">Membrane</keyword>
<keyword evidence="4" id="KW-0067">ATP-binding</keyword>
<dbReference type="SMART" id="SM00327">
    <property type="entry name" value="VWA"/>
    <property type="match status" value="1"/>
</dbReference>
<dbReference type="InterPro" id="IPR051681">
    <property type="entry name" value="Ser/Thr_Kinases-Pseudokinases"/>
</dbReference>
<dbReference type="InterPro" id="IPR000719">
    <property type="entry name" value="Prot_kinase_dom"/>
</dbReference>
<dbReference type="AlphaFoldDB" id="A0A8S1IUP3"/>
<feature type="domain" description="Protein kinase" evidence="7">
    <location>
        <begin position="772"/>
        <end position="1063"/>
    </location>
</feature>
<dbReference type="InterPro" id="IPR002035">
    <property type="entry name" value="VWF_A"/>
</dbReference>
<dbReference type="GO" id="GO:0004674">
    <property type="term" value="F:protein serine/threonine kinase activity"/>
    <property type="evidence" value="ECO:0007669"/>
    <property type="project" value="TreeGrafter"/>
</dbReference>
<dbReference type="InterPro" id="IPR008271">
    <property type="entry name" value="Ser/Thr_kinase_AS"/>
</dbReference>
<comment type="caution">
    <text evidence="10">The sequence shown here is derived from an EMBL/GenBank/DDBJ whole genome shotgun (WGS) entry which is preliminary data.</text>
</comment>
<dbReference type="PROSITE" id="PS50234">
    <property type="entry name" value="VWFA"/>
    <property type="match status" value="1"/>
</dbReference>
<dbReference type="SUPFAM" id="SSF56112">
    <property type="entry name" value="Protein kinase-like (PK-like)"/>
    <property type="match status" value="1"/>
</dbReference>
<gene>
    <name evidence="10" type="ORF">OSTQU699_LOCUS2790</name>
</gene>
<dbReference type="PROSITE" id="PS00108">
    <property type="entry name" value="PROTEIN_KINASE_ST"/>
    <property type="match status" value="1"/>
</dbReference>
<name>A0A8S1IUP3_9CHLO</name>